<dbReference type="EMBL" id="JBGMDY010000004">
    <property type="protein sequence ID" value="KAL2337163.1"/>
    <property type="molecule type" value="Genomic_DNA"/>
</dbReference>
<name>A0ABD1MMX6_9FABA</name>
<evidence type="ECO:0000313" key="2">
    <source>
        <dbReference type="EMBL" id="KAL2337163.1"/>
    </source>
</evidence>
<sequence>MRYVHCAEYQVETLRRCGVHVHRVIICIIVMMRALIVLTSEDGGSCSDQCDIGDQLPAHWLAFPAMRRACPDSHAVNQGGKPPGVWKTLLGVIHSVDNGTCIFQICIVYGGLTLEHNFLGMFHSLQFVGQPLSHLAFSYDGQRLASRSLDGIIKVWTVSRNFEGLNLEGLGRSIEGCQLADNTLVLKLPSIGAP</sequence>
<dbReference type="PROSITE" id="PS50082">
    <property type="entry name" value="WD_REPEATS_2"/>
    <property type="match status" value="1"/>
</dbReference>
<proteinExistence type="predicted"/>
<reference evidence="2 3" key="1">
    <citation type="submission" date="2024-08" db="EMBL/GenBank/DDBJ databases">
        <title>Insights into the chromosomal genome structure of Flemingia macrophylla.</title>
        <authorList>
            <person name="Ding Y."/>
            <person name="Zhao Y."/>
            <person name="Bi W."/>
            <person name="Wu M."/>
            <person name="Zhao G."/>
            <person name="Gong Y."/>
            <person name="Li W."/>
            <person name="Zhang P."/>
        </authorList>
    </citation>
    <scope>NUCLEOTIDE SEQUENCE [LARGE SCALE GENOMIC DNA]</scope>
    <source>
        <strain evidence="2">DYQJB</strain>
        <tissue evidence="2">Leaf</tissue>
    </source>
</reference>
<feature type="repeat" description="WD" evidence="1">
    <location>
        <begin position="135"/>
        <end position="159"/>
    </location>
</feature>
<gene>
    <name evidence="2" type="ORF">Fmac_011609</name>
</gene>
<dbReference type="Proteomes" id="UP001603857">
    <property type="component" value="Unassembled WGS sequence"/>
</dbReference>
<accession>A0ABD1MMX6</accession>
<dbReference type="AlphaFoldDB" id="A0ABD1MMX6"/>
<dbReference type="Gene3D" id="2.130.10.10">
    <property type="entry name" value="YVTN repeat-like/Quinoprotein amine dehydrogenase"/>
    <property type="match status" value="1"/>
</dbReference>
<dbReference type="InterPro" id="IPR001680">
    <property type="entry name" value="WD40_rpt"/>
</dbReference>
<organism evidence="2 3">
    <name type="scientific">Flemingia macrophylla</name>
    <dbReference type="NCBI Taxonomy" id="520843"/>
    <lineage>
        <taxon>Eukaryota</taxon>
        <taxon>Viridiplantae</taxon>
        <taxon>Streptophyta</taxon>
        <taxon>Embryophyta</taxon>
        <taxon>Tracheophyta</taxon>
        <taxon>Spermatophyta</taxon>
        <taxon>Magnoliopsida</taxon>
        <taxon>eudicotyledons</taxon>
        <taxon>Gunneridae</taxon>
        <taxon>Pentapetalae</taxon>
        <taxon>rosids</taxon>
        <taxon>fabids</taxon>
        <taxon>Fabales</taxon>
        <taxon>Fabaceae</taxon>
        <taxon>Papilionoideae</taxon>
        <taxon>50 kb inversion clade</taxon>
        <taxon>NPAAA clade</taxon>
        <taxon>indigoferoid/millettioid clade</taxon>
        <taxon>Phaseoleae</taxon>
        <taxon>Flemingia</taxon>
    </lineage>
</organism>
<comment type="caution">
    <text evidence="2">The sequence shown here is derived from an EMBL/GenBank/DDBJ whole genome shotgun (WGS) entry which is preliminary data.</text>
</comment>
<protein>
    <submittedName>
        <fullName evidence="2">Uncharacterized protein</fullName>
    </submittedName>
</protein>
<evidence type="ECO:0000313" key="3">
    <source>
        <dbReference type="Proteomes" id="UP001603857"/>
    </source>
</evidence>
<dbReference type="InterPro" id="IPR036322">
    <property type="entry name" value="WD40_repeat_dom_sf"/>
</dbReference>
<evidence type="ECO:0000256" key="1">
    <source>
        <dbReference type="PROSITE-ProRule" id="PRU00221"/>
    </source>
</evidence>
<keyword evidence="3" id="KW-1185">Reference proteome</keyword>
<dbReference type="SUPFAM" id="SSF50978">
    <property type="entry name" value="WD40 repeat-like"/>
    <property type="match status" value="1"/>
</dbReference>
<keyword evidence="1" id="KW-0853">WD repeat</keyword>
<dbReference type="InterPro" id="IPR015943">
    <property type="entry name" value="WD40/YVTN_repeat-like_dom_sf"/>
</dbReference>